<feature type="transmembrane region" description="Helical" evidence="1">
    <location>
        <begin position="443"/>
        <end position="460"/>
    </location>
</feature>
<reference evidence="5" key="1">
    <citation type="submission" date="2016-10" db="EMBL/GenBank/DDBJ databases">
        <authorList>
            <person name="Varghese N."/>
            <person name="Submissions S."/>
        </authorList>
    </citation>
    <scope>NUCLEOTIDE SEQUENCE [LARGE SCALE GENOMIC DNA]</scope>
    <source>
        <strain evidence="5">CPCC 202695</strain>
    </source>
</reference>
<feature type="transmembrane region" description="Helical" evidence="1">
    <location>
        <begin position="359"/>
        <end position="378"/>
    </location>
</feature>
<dbReference type="STRING" id="589382.SAMN04489721_3136"/>
<keyword evidence="1" id="KW-0472">Membrane</keyword>
<protein>
    <recommendedName>
        <fullName evidence="2">DUF5671 domain-containing protein</fullName>
    </recommendedName>
</protein>
<dbReference type="RefSeq" id="WP_229724545.1">
    <property type="nucleotide sequence ID" value="NZ_BMDN01000002.1"/>
</dbReference>
<dbReference type="AlphaFoldDB" id="A0A1H1ZEK6"/>
<sequence length="552" mass="58015">MSDATPPEEEVRPPESSGRAQGTVRRLIVYTLLAVLVVIAAIGVAGLLGRLLESTAPIASRGAGDLALSLAFTLIGGPLAALLWWSVQRRLGDDTERGSLAWGLYLTVLYVVSLAVAVSALLTAADAAIHGRWDPVAAATTVTWALVWTWHRWMLRRTRSQPLRMTTVPLVIAAAYGLVVALIGGIGALGGLLDEAIRGLAAIEIAGGSWWRAPVTAIVTLVVGATIWAWHWFRDDVRRLRTGFADVGLVVVGVLATAATMLTGIAVALFVLLRLAFDPGDPASLVLAPLGTAIAAAVVGGLAWQHHRTVAVDRGDRVQRAVRLVMSGVGLIATASGIGVVLNATLAELVSPLAGSDNRTLLLSGLSALIVGAPVWWLNWRPLRHPDPAEVADAGRRVYLVVVFGVSAIVALVALLVIGYRLFEFVLEPAAAASLVDRIRAPLGVLVATALVFGYHFAVWRRDRAEIAAQGLAHARRIARVILVAAGDTDALERGIAEATGASVTVWRRALDVPETTPDAAALIAALEGVSARRVLLLAGPGDRVEALPLSD</sequence>
<feature type="transmembrane region" description="Helical" evidence="1">
    <location>
        <begin position="136"/>
        <end position="155"/>
    </location>
</feature>
<dbReference type="EMBL" id="LT629755">
    <property type="protein sequence ID" value="SDT32154.1"/>
    <property type="molecule type" value="Genomic_DNA"/>
</dbReference>
<reference evidence="4" key="2">
    <citation type="submission" date="2016-10" db="EMBL/GenBank/DDBJ databases">
        <authorList>
            <person name="de Groot N.N."/>
        </authorList>
    </citation>
    <scope>NUCLEOTIDE SEQUENCE [LARGE SCALE GENOMIC DNA]</scope>
    <source>
        <strain evidence="4">CPCC 202695</strain>
    </source>
</reference>
<evidence type="ECO:0000313" key="3">
    <source>
        <dbReference type="EMBL" id="MCP2367057.1"/>
    </source>
</evidence>
<dbReference type="Proteomes" id="UP000199482">
    <property type="component" value="Chromosome I"/>
</dbReference>
<feature type="transmembrane region" description="Helical" evidence="1">
    <location>
        <begin position="398"/>
        <end position="423"/>
    </location>
</feature>
<dbReference type="Proteomes" id="UP000893823">
    <property type="component" value="Unassembled WGS sequence"/>
</dbReference>
<feature type="transmembrane region" description="Helical" evidence="1">
    <location>
        <begin position="213"/>
        <end position="233"/>
    </location>
</feature>
<dbReference type="Pfam" id="PF18920">
    <property type="entry name" value="DUF5671"/>
    <property type="match status" value="3"/>
</dbReference>
<keyword evidence="1" id="KW-1133">Transmembrane helix</keyword>
<keyword evidence="1" id="KW-0812">Transmembrane</keyword>
<feature type="domain" description="DUF5671" evidence="2">
    <location>
        <begin position="170"/>
        <end position="301"/>
    </location>
</feature>
<feature type="domain" description="DUF5671" evidence="2">
    <location>
        <begin position="320"/>
        <end position="450"/>
    </location>
</feature>
<organism evidence="4 5">
    <name type="scientific">Agromyces flavus</name>
    <dbReference type="NCBI Taxonomy" id="589382"/>
    <lineage>
        <taxon>Bacteria</taxon>
        <taxon>Bacillati</taxon>
        <taxon>Actinomycetota</taxon>
        <taxon>Actinomycetes</taxon>
        <taxon>Micrococcales</taxon>
        <taxon>Microbacteriaceae</taxon>
        <taxon>Agromyces</taxon>
    </lineage>
</organism>
<feature type="transmembrane region" description="Helical" evidence="1">
    <location>
        <begin position="27"/>
        <end position="48"/>
    </location>
</feature>
<name>A0A1H1ZEK6_9MICO</name>
<dbReference type="EMBL" id="SODL02000002">
    <property type="protein sequence ID" value="MCP2367057.1"/>
    <property type="molecule type" value="Genomic_DNA"/>
</dbReference>
<feature type="transmembrane region" description="Helical" evidence="1">
    <location>
        <begin position="99"/>
        <end position="124"/>
    </location>
</feature>
<keyword evidence="6" id="KW-1185">Reference proteome</keyword>
<feature type="transmembrane region" description="Helical" evidence="1">
    <location>
        <begin position="167"/>
        <end position="193"/>
    </location>
</feature>
<evidence type="ECO:0000259" key="2">
    <source>
        <dbReference type="Pfam" id="PF18920"/>
    </source>
</evidence>
<feature type="transmembrane region" description="Helical" evidence="1">
    <location>
        <begin position="324"/>
        <end position="347"/>
    </location>
</feature>
<feature type="transmembrane region" description="Helical" evidence="1">
    <location>
        <begin position="285"/>
        <end position="304"/>
    </location>
</feature>
<accession>A0A1H1ZEK6</accession>
<reference evidence="3" key="3">
    <citation type="submission" date="2022-06" db="EMBL/GenBank/DDBJ databases">
        <title>Genomic Encyclopedia of Type Strains, Phase III (KMG-III): the genomes of soil and plant-associated and newly described type strains.</title>
        <authorList>
            <person name="Whitman W."/>
        </authorList>
    </citation>
    <scope>NUCLEOTIDE SEQUENCE</scope>
    <source>
        <strain evidence="3">CPCC 202695</strain>
    </source>
</reference>
<evidence type="ECO:0000313" key="4">
    <source>
        <dbReference type="EMBL" id="SDT32154.1"/>
    </source>
</evidence>
<proteinExistence type="predicted"/>
<evidence type="ECO:0000256" key="1">
    <source>
        <dbReference type="SAM" id="Phobius"/>
    </source>
</evidence>
<gene>
    <name evidence="3" type="ORF">BCL57_001211</name>
    <name evidence="4" type="ORF">SAMN04489721_3136</name>
</gene>
<dbReference type="InterPro" id="IPR043728">
    <property type="entry name" value="DUF5671"/>
</dbReference>
<feature type="domain" description="DUF5671" evidence="2">
    <location>
        <begin position="26"/>
        <end position="135"/>
    </location>
</feature>
<feature type="transmembrane region" description="Helical" evidence="1">
    <location>
        <begin position="68"/>
        <end position="87"/>
    </location>
</feature>
<feature type="transmembrane region" description="Helical" evidence="1">
    <location>
        <begin position="245"/>
        <end position="273"/>
    </location>
</feature>
<evidence type="ECO:0000313" key="6">
    <source>
        <dbReference type="Proteomes" id="UP000893823"/>
    </source>
</evidence>
<evidence type="ECO:0000313" key="5">
    <source>
        <dbReference type="Proteomes" id="UP000199482"/>
    </source>
</evidence>